<name>A0A1I3Z4Y7_9PROT</name>
<dbReference type="SUPFAM" id="SSF52518">
    <property type="entry name" value="Thiamin diphosphate-binding fold (THDP-binding)"/>
    <property type="match status" value="1"/>
</dbReference>
<dbReference type="GO" id="GO:0030976">
    <property type="term" value="F:thiamine pyrophosphate binding"/>
    <property type="evidence" value="ECO:0007669"/>
    <property type="project" value="InterPro"/>
</dbReference>
<evidence type="ECO:0000256" key="1">
    <source>
        <dbReference type="ARBA" id="ARBA00022793"/>
    </source>
</evidence>
<gene>
    <name evidence="4" type="ORF">SAMN02745775_102171</name>
</gene>
<accession>A0A1I3Z4Y7</accession>
<dbReference type="OrthoDB" id="9798007at2"/>
<dbReference type="Proteomes" id="UP000199473">
    <property type="component" value="Unassembled WGS sequence"/>
</dbReference>
<keyword evidence="1" id="KW-0210">Decarboxylase</keyword>
<dbReference type="InterPro" id="IPR012001">
    <property type="entry name" value="Thiamin_PyroP_enz_TPP-bd_dom"/>
</dbReference>
<dbReference type="AlphaFoldDB" id="A0A1I3Z4Y7"/>
<organism evidence="4 5">
    <name type="scientific">Falsiroseomonas stagni DSM 19981</name>
    <dbReference type="NCBI Taxonomy" id="1123062"/>
    <lineage>
        <taxon>Bacteria</taxon>
        <taxon>Pseudomonadati</taxon>
        <taxon>Pseudomonadota</taxon>
        <taxon>Alphaproteobacteria</taxon>
        <taxon>Acetobacterales</taxon>
        <taxon>Roseomonadaceae</taxon>
        <taxon>Falsiroseomonas</taxon>
    </lineage>
</organism>
<dbReference type="Pfam" id="PF02776">
    <property type="entry name" value="TPP_enzyme_N"/>
    <property type="match status" value="1"/>
</dbReference>
<evidence type="ECO:0000259" key="3">
    <source>
        <dbReference type="Pfam" id="PF02776"/>
    </source>
</evidence>
<evidence type="ECO:0000256" key="2">
    <source>
        <dbReference type="ARBA" id="ARBA00023239"/>
    </source>
</evidence>
<dbReference type="RefSeq" id="WP_092958045.1">
    <property type="nucleotide sequence ID" value="NZ_FOSQ01000002.1"/>
</dbReference>
<keyword evidence="5" id="KW-1185">Reference proteome</keyword>
<dbReference type="EMBL" id="FOSQ01000002">
    <property type="protein sequence ID" value="SFK39135.1"/>
    <property type="molecule type" value="Genomic_DNA"/>
</dbReference>
<sequence>MTPHDTPDWRRQVFDVLKAAGVKHIAYVPDAGHATALRLAEADPDINAVVLTTEEEGIGYLAGAWLGGERGALLMQSSGVGNCINTLGLVAMARFPFLTVVTMRGDWAEFNQHQNPMGQATEAALKLMGVMTWRADHAADVAPLLKGAATMAFEGDGACAVLLGQRLIGEKAWVQ</sequence>
<keyword evidence="2" id="KW-0456">Lyase</keyword>
<reference evidence="4 5" key="1">
    <citation type="submission" date="2016-10" db="EMBL/GenBank/DDBJ databases">
        <authorList>
            <person name="de Groot N.N."/>
        </authorList>
    </citation>
    <scope>NUCLEOTIDE SEQUENCE [LARGE SCALE GENOMIC DNA]</scope>
    <source>
        <strain evidence="4 5">DSM 19981</strain>
    </source>
</reference>
<dbReference type="STRING" id="1123062.SAMN02745775_102171"/>
<evidence type="ECO:0000313" key="5">
    <source>
        <dbReference type="Proteomes" id="UP000199473"/>
    </source>
</evidence>
<dbReference type="InterPro" id="IPR029061">
    <property type="entry name" value="THDP-binding"/>
</dbReference>
<protein>
    <submittedName>
        <fullName evidence="4">Sulfopyruvate decarboxylase, alpha subunit</fullName>
    </submittedName>
</protein>
<dbReference type="CDD" id="cd07035">
    <property type="entry name" value="TPP_PYR_POX_like"/>
    <property type="match status" value="1"/>
</dbReference>
<dbReference type="PANTHER" id="PTHR42818">
    <property type="entry name" value="SULFOPYRUVATE DECARBOXYLASE SUBUNIT ALPHA"/>
    <property type="match status" value="1"/>
</dbReference>
<dbReference type="Gene3D" id="3.40.50.970">
    <property type="match status" value="1"/>
</dbReference>
<feature type="domain" description="Thiamine pyrophosphate enzyme N-terminal TPP-binding" evidence="3">
    <location>
        <begin position="11"/>
        <end position="104"/>
    </location>
</feature>
<dbReference type="InterPro" id="IPR051818">
    <property type="entry name" value="TPP_dependent_decarboxylase"/>
</dbReference>
<keyword evidence="4" id="KW-0670">Pyruvate</keyword>
<proteinExistence type="predicted"/>
<evidence type="ECO:0000313" key="4">
    <source>
        <dbReference type="EMBL" id="SFK39135.1"/>
    </source>
</evidence>
<dbReference type="GO" id="GO:0016831">
    <property type="term" value="F:carboxy-lyase activity"/>
    <property type="evidence" value="ECO:0007669"/>
    <property type="project" value="UniProtKB-KW"/>
</dbReference>
<dbReference type="PANTHER" id="PTHR42818:SF1">
    <property type="entry name" value="SULFOPYRUVATE DECARBOXYLASE"/>
    <property type="match status" value="1"/>
</dbReference>